<keyword evidence="4 7" id="KW-1140">T=1 icosahedral capsid protein</keyword>
<feature type="compositionally biased region" description="Basic and acidic residues" evidence="8">
    <location>
        <begin position="701"/>
        <end position="713"/>
    </location>
</feature>
<evidence type="ECO:0000256" key="4">
    <source>
        <dbReference type="ARBA" id="ARBA00022431"/>
    </source>
</evidence>
<keyword evidence="6 7" id="KW-0946">Virion</keyword>
<comment type="function">
    <text evidence="7">Self-assembles to form an icosahedral capsid.</text>
</comment>
<evidence type="ECO:0000256" key="1">
    <source>
        <dbReference type="ARBA" id="ARBA00004328"/>
    </source>
</evidence>
<evidence type="ECO:0000256" key="6">
    <source>
        <dbReference type="ARBA" id="ARBA00022844"/>
    </source>
</evidence>
<dbReference type="EMBL" id="KP296835">
    <property type="protein sequence ID" value="AJP36548.1"/>
    <property type="molecule type" value="Genomic_DNA"/>
</dbReference>
<evidence type="ECO:0000256" key="7">
    <source>
        <dbReference type="RuleBase" id="RU361230"/>
    </source>
</evidence>
<reference evidence="9" key="1">
    <citation type="journal article" date="2015" name="J. Virol.">
        <title>Local Virus Extinctions following a Host Population Bottleneck.</title>
        <authorList>
            <person name="Kapusinszky B."/>
            <person name="Mulvaney U."/>
            <person name="Jasinska A.J."/>
            <person name="Deng X."/>
            <person name="Freimer N."/>
            <person name="Delwart E."/>
        </authorList>
    </citation>
    <scope>NUCLEOTIDE SEQUENCE</scope>
    <source>
        <strain evidence="9">VWP00457.2</strain>
    </source>
</reference>
<dbReference type="InterPro" id="IPR004219">
    <property type="entry name" value="TTvirus_Unk"/>
</dbReference>
<evidence type="ECO:0000313" key="9">
    <source>
        <dbReference type="EMBL" id="AJP36548.1"/>
    </source>
</evidence>
<dbReference type="Pfam" id="PF02956">
    <property type="entry name" value="TT_ORF1"/>
    <property type="match status" value="1"/>
</dbReference>
<comment type="similarity">
    <text evidence="2 7">Belongs to the anelloviridae capsid protein family.</text>
</comment>
<organism evidence="9">
    <name type="scientific">Simian torque teno virus</name>
    <dbReference type="NCBI Taxonomy" id="1619217"/>
    <lineage>
        <taxon>Viruses</taxon>
        <taxon>Monodnaviria</taxon>
        <taxon>Shotokuvirae</taxon>
        <taxon>Commensaviricota</taxon>
        <taxon>Cardeaviricetes</taxon>
        <taxon>Sanitavirales</taxon>
        <taxon>Anelloviridae</taxon>
        <taxon>Alphatorquevirus</taxon>
    </lineage>
</organism>
<accession>A0A0C5I2W2</accession>
<feature type="region of interest" description="Disordered" evidence="8">
    <location>
        <begin position="635"/>
        <end position="713"/>
    </location>
</feature>
<evidence type="ECO:0000256" key="2">
    <source>
        <dbReference type="ARBA" id="ARBA00006131"/>
    </source>
</evidence>
<sequence>RPWRRRRWRRWGLYRRRLAAAARRGRRRRAKVRRRRWARRRWRRRRRYRLRLRRGRGRRWGRRRKKTLVLRMWNPTTVRKCRVRGWFPFLITGSGRTQFVYTHHMDDIPGEKHSFGGGLAVSRFSLDVLYQEWMRHHNWWTRSNQDLELCRYLGCSFRFYRDPETDFIVTWSLQTPMDIRVTTHMSLQPCLQLLSRRHIVIPSFKTAPHSKRKWISVRFGPPKLMQNRWYFTSDFRSVGLIMLMAAPANLRDPWIDPAKVSPAVNFKVFDTYYFSCFSNLPDKSTERQQCQAKILAHTKKGSGTNTMVTVAAVNLFTLPMRESWSIWQQGALAAAFSIENLSDSTKFQWSTLFTTKQNNLYDSAQKYWWPAKYGNTIGLGNKDGTLMHRYGLYSHYYLSNRRIDYNLGGPWSTIGYSHLVDEGVGNMVWLNPLTKPLPNYDAASSKCLISGQPLWVAFLGYITWAQKTLKDEQVQFNYYLCVRCKYTSPQLYSSTDPNKGFFPISDNFLEGLMPDGLWPPINWQMKWYPSLFHQQEFMETLVMSGPFMPRNYTVKSWQLTAGYQFRWYWGGNLPHPQQVQNPETLEKHALPEPSDGRNAVQVVDPARLQPGLHFHSWDVRRGLFTQTALKRVSDYREYDSDVSTGSPKRPKTDLPPEGGWGPRDDWFTGLALGPQASGDEAEERLLPPLPPTPEEGTEGAEQAREELEQQRGKRQRLESLLQWELQQQRRQQEKLRQGLQSLFSRLVRTETQLQVDPRLL</sequence>
<evidence type="ECO:0000256" key="3">
    <source>
        <dbReference type="ARBA" id="ARBA00018091"/>
    </source>
</evidence>
<protein>
    <recommendedName>
        <fullName evidence="3 7">Capsid protein</fullName>
    </recommendedName>
</protein>
<evidence type="ECO:0000256" key="5">
    <source>
        <dbReference type="ARBA" id="ARBA00022561"/>
    </source>
</evidence>
<feature type="non-terminal residue" evidence="9">
    <location>
        <position position="760"/>
    </location>
</feature>
<proteinExistence type="inferred from homology"/>
<keyword evidence="5 7" id="KW-0167">Capsid protein</keyword>
<feature type="non-terminal residue" evidence="9">
    <location>
        <position position="1"/>
    </location>
</feature>
<name>A0A0C5I2W2_9VIRU</name>
<dbReference type="GO" id="GO:0039615">
    <property type="term" value="C:T=1 icosahedral viral capsid"/>
    <property type="evidence" value="ECO:0007669"/>
    <property type="project" value="UniProtKB-UniRule"/>
</dbReference>
<comment type="subcellular location">
    <subcellularLocation>
        <location evidence="1 7">Virion</location>
    </subcellularLocation>
</comment>
<evidence type="ECO:0000256" key="8">
    <source>
        <dbReference type="SAM" id="MobiDB-lite"/>
    </source>
</evidence>